<reference evidence="2 3" key="1">
    <citation type="submission" date="2016-10" db="EMBL/GenBank/DDBJ databases">
        <authorList>
            <person name="de Groot N.N."/>
        </authorList>
    </citation>
    <scope>NUCLEOTIDE SEQUENCE [LARGE SCALE GENOMIC DNA]</scope>
    <source>
        <strain evidence="2 3">DSM 12130</strain>
    </source>
</reference>
<dbReference type="InterPro" id="IPR007560">
    <property type="entry name" value="Restrct_endonuc_IV_Mrr"/>
</dbReference>
<dbReference type="OrthoDB" id="744987at2"/>
<feature type="domain" description="Restriction endonuclease type IV Mrr" evidence="1">
    <location>
        <begin position="114"/>
        <end position="253"/>
    </location>
</feature>
<accession>A0A1H0UWJ6</accession>
<name>A0A1H0UWJ6_9BACT</name>
<dbReference type="GO" id="GO:0004519">
    <property type="term" value="F:endonuclease activity"/>
    <property type="evidence" value="ECO:0007669"/>
    <property type="project" value="UniProtKB-KW"/>
</dbReference>
<keyword evidence="2" id="KW-0255">Endonuclease</keyword>
<dbReference type="Proteomes" id="UP000199073">
    <property type="component" value="Unassembled WGS sequence"/>
</dbReference>
<keyword evidence="3" id="KW-1185">Reference proteome</keyword>
<dbReference type="AlphaFoldDB" id="A0A1H0UWJ6"/>
<gene>
    <name evidence="2" type="ORF">SAMN05660330_03749</name>
</gene>
<dbReference type="RefSeq" id="WP_092225630.1">
    <property type="nucleotide sequence ID" value="NZ_FNJI01000036.1"/>
</dbReference>
<dbReference type="GO" id="GO:0009307">
    <property type="term" value="P:DNA restriction-modification system"/>
    <property type="evidence" value="ECO:0007669"/>
    <property type="project" value="InterPro"/>
</dbReference>
<dbReference type="EMBL" id="FNJI01000036">
    <property type="protein sequence ID" value="SDP70176.1"/>
    <property type="molecule type" value="Genomic_DNA"/>
</dbReference>
<keyword evidence="2" id="KW-0540">Nuclease</keyword>
<dbReference type="Gene3D" id="3.40.1350.10">
    <property type="match status" value="1"/>
</dbReference>
<evidence type="ECO:0000313" key="3">
    <source>
        <dbReference type="Proteomes" id="UP000199073"/>
    </source>
</evidence>
<organism evidence="2 3">
    <name type="scientific">Desulforhopalus singaporensis</name>
    <dbReference type="NCBI Taxonomy" id="91360"/>
    <lineage>
        <taxon>Bacteria</taxon>
        <taxon>Pseudomonadati</taxon>
        <taxon>Thermodesulfobacteriota</taxon>
        <taxon>Desulfobulbia</taxon>
        <taxon>Desulfobulbales</taxon>
        <taxon>Desulfocapsaceae</taxon>
        <taxon>Desulforhopalus</taxon>
    </lineage>
</organism>
<proteinExistence type="predicted"/>
<evidence type="ECO:0000313" key="2">
    <source>
        <dbReference type="EMBL" id="SDP70176.1"/>
    </source>
</evidence>
<dbReference type="GO" id="GO:0003677">
    <property type="term" value="F:DNA binding"/>
    <property type="evidence" value="ECO:0007669"/>
    <property type="project" value="InterPro"/>
</dbReference>
<dbReference type="Pfam" id="PF04471">
    <property type="entry name" value="Mrr_cat"/>
    <property type="match status" value="1"/>
</dbReference>
<keyword evidence="2" id="KW-0378">Hydrolase</keyword>
<dbReference type="InterPro" id="IPR011856">
    <property type="entry name" value="tRNA_endonuc-like_dom_sf"/>
</dbReference>
<sequence length="284" mass="32284">MASDKQKILKYLTRCIPEPGIKDFTVILREAVSTALGKNGELLDKYLDSSVNRYWNCFKNLIEDDKKKGIKPIAIIVDNELKKFTWFVNSENNGLSKKKNQLLKAIPSLLKILDKENARRYESLGCYVSELLGASKVHLTPPGNEAGIDFIASIKFSDDSHFLFGINGPIRIIGQCKKYESPVQVSSIKEFNQTLQDVYSLTPKMIKILPDWFRRERGPILGWFISHSGFQSGALDRAKNYGIIASDSRDIAEVVACSKKFYCHLHSEERAKSLEYELRARLDE</sequence>
<evidence type="ECO:0000259" key="1">
    <source>
        <dbReference type="Pfam" id="PF04471"/>
    </source>
</evidence>
<protein>
    <submittedName>
        <fullName evidence="2">Restriction endonuclease</fullName>
    </submittedName>
</protein>